<feature type="transmembrane region" description="Helical" evidence="1">
    <location>
        <begin position="32"/>
        <end position="50"/>
    </location>
</feature>
<feature type="transmembrane region" description="Helical" evidence="1">
    <location>
        <begin position="7"/>
        <end position="26"/>
    </location>
</feature>
<keyword evidence="1" id="KW-0812">Transmembrane</keyword>
<dbReference type="EMBL" id="CADCTS010000339">
    <property type="protein sequence ID" value="CAA9315941.1"/>
    <property type="molecule type" value="Genomic_DNA"/>
</dbReference>
<protein>
    <submittedName>
        <fullName evidence="2">Uncharacterized protein</fullName>
    </submittedName>
</protein>
<keyword evidence="1" id="KW-1133">Transmembrane helix</keyword>
<keyword evidence="1" id="KW-0472">Membrane</keyword>
<sequence>MGIGVGIVLVVVGAILLFALDVNLPFVSDDTLGIILVVAGVVAIILALVLNAQRGRTRHIQDNRYSGPPPTV</sequence>
<evidence type="ECO:0000313" key="2">
    <source>
        <dbReference type="EMBL" id="CAA9315941.1"/>
    </source>
</evidence>
<evidence type="ECO:0000256" key="1">
    <source>
        <dbReference type="SAM" id="Phobius"/>
    </source>
</evidence>
<accession>A0A6J4KW42</accession>
<reference evidence="2" key="1">
    <citation type="submission" date="2020-02" db="EMBL/GenBank/DDBJ databases">
        <authorList>
            <person name="Meier V. D."/>
        </authorList>
    </citation>
    <scope>NUCLEOTIDE SEQUENCE</scope>
    <source>
        <strain evidence="2">AVDCRST_MAG48</strain>
    </source>
</reference>
<gene>
    <name evidence="2" type="ORF">AVDCRST_MAG48-2354</name>
</gene>
<name>A0A6J4KW42_9ACTN</name>
<dbReference type="AlphaFoldDB" id="A0A6J4KW42"/>
<proteinExistence type="predicted"/>
<organism evidence="2">
    <name type="scientific">uncultured Friedmanniella sp</name>
    <dbReference type="NCBI Taxonomy" id="335381"/>
    <lineage>
        <taxon>Bacteria</taxon>
        <taxon>Bacillati</taxon>
        <taxon>Actinomycetota</taxon>
        <taxon>Actinomycetes</taxon>
        <taxon>Propionibacteriales</taxon>
        <taxon>Nocardioidaceae</taxon>
        <taxon>Friedmanniella</taxon>
        <taxon>environmental samples</taxon>
    </lineage>
</organism>